<reference evidence="3 4" key="1">
    <citation type="submission" date="2019-04" db="EMBL/GenBank/DDBJ databases">
        <title>Natronospirillum operosus gen. nov., sp. nov., a haloalkaliphilic satellite isolated from decaying biomass of laboratory culture of cyanobacterium Geitlerinema sp. and proposal of Natronospirillaceae fam. nov. and Saccharospirillaceae fam. nov.</title>
        <authorList>
            <person name="Kevbrin V."/>
            <person name="Boltyanskaya Y."/>
            <person name="Koziaeva V."/>
            <person name="Grouzdev D.S."/>
            <person name="Park M."/>
            <person name="Cho J."/>
        </authorList>
    </citation>
    <scope>NUCLEOTIDE SEQUENCE [LARGE SCALE GENOMIC DNA]</scope>
    <source>
        <strain evidence="3 4">G-116</strain>
    </source>
</reference>
<dbReference type="AlphaFoldDB" id="A0A4Z0WBG7"/>
<keyword evidence="3" id="KW-0378">Hydrolase</keyword>
<feature type="transmembrane region" description="Helical" evidence="1">
    <location>
        <begin position="153"/>
        <end position="175"/>
    </location>
</feature>
<keyword evidence="1" id="KW-0812">Transmembrane</keyword>
<evidence type="ECO:0000256" key="1">
    <source>
        <dbReference type="SAM" id="Phobius"/>
    </source>
</evidence>
<dbReference type="EMBL" id="SRMF01000002">
    <property type="protein sequence ID" value="TGG93885.1"/>
    <property type="molecule type" value="Genomic_DNA"/>
</dbReference>
<dbReference type="OrthoDB" id="6059004at2"/>
<keyword evidence="3" id="KW-0482">Metalloprotease</keyword>
<keyword evidence="1" id="KW-1133">Transmembrane helix</keyword>
<keyword evidence="4" id="KW-1185">Reference proteome</keyword>
<proteinExistence type="predicted"/>
<dbReference type="Proteomes" id="UP000297475">
    <property type="component" value="Unassembled WGS sequence"/>
</dbReference>
<dbReference type="GO" id="GO:0080120">
    <property type="term" value="P:CAAX-box protein maturation"/>
    <property type="evidence" value="ECO:0007669"/>
    <property type="project" value="UniProtKB-ARBA"/>
</dbReference>
<keyword evidence="1" id="KW-0472">Membrane</keyword>
<protein>
    <submittedName>
        <fullName evidence="3">CPBP family intramembrane metalloprotease</fullName>
    </submittedName>
</protein>
<organism evidence="3 4">
    <name type="scientific">Natronospirillum operosum</name>
    <dbReference type="NCBI Taxonomy" id="2759953"/>
    <lineage>
        <taxon>Bacteria</taxon>
        <taxon>Pseudomonadati</taxon>
        <taxon>Pseudomonadota</taxon>
        <taxon>Gammaproteobacteria</taxon>
        <taxon>Oceanospirillales</taxon>
        <taxon>Natronospirillaceae</taxon>
        <taxon>Natronospirillum</taxon>
    </lineage>
</organism>
<keyword evidence="3" id="KW-0645">Protease</keyword>
<sequence>MRNPILRATAMAVAALLCWVAVGTAVTAVLGDDYSLASHIVRAAGTTLLMVPLVLVVFRYIDARPISALGLGLSRQAGRAFVAGAVSWFAPFVVALILFQWTGWASIELTAPTMEVVAFIPLLVLLVFLYEALPEELVFREYIFQNLNQRLTVTWTITIQAVLFGLFGAALWIILSGGISPAHALMFLVVGAVLGIVRMVTGSVWGPIGLHVAFQTAAQLLLNEQRGHFVLDNPDLFQLFVIGIIPFSLVLTLLYWFYPKTG</sequence>
<dbReference type="GO" id="GO:0008237">
    <property type="term" value="F:metallopeptidase activity"/>
    <property type="evidence" value="ECO:0007669"/>
    <property type="project" value="UniProtKB-KW"/>
</dbReference>
<gene>
    <name evidence="3" type="ORF">E4656_06760</name>
</gene>
<comment type="caution">
    <text evidence="3">The sequence shown here is derived from an EMBL/GenBank/DDBJ whole genome shotgun (WGS) entry which is preliminary data.</text>
</comment>
<feature type="transmembrane region" description="Helical" evidence="1">
    <location>
        <begin position="237"/>
        <end position="258"/>
    </location>
</feature>
<dbReference type="GO" id="GO:0006508">
    <property type="term" value="P:proteolysis"/>
    <property type="evidence" value="ECO:0007669"/>
    <property type="project" value="UniProtKB-KW"/>
</dbReference>
<evidence type="ECO:0000259" key="2">
    <source>
        <dbReference type="Pfam" id="PF02517"/>
    </source>
</evidence>
<accession>A0A4Z0WBG7</accession>
<dbReference type="RefSeq" id="WP_135482417.1">
    <property type="nucleotide sequence ID" value="NZ_SRMF01000002.1"/>
</dbReference>
<feature type="transmembrane region" description="Helical" evidence="1">
    <location>
        <begin position="116"/>
        <end position="133"/>
    </location>
</feature>
<dbReference type="GO" id="GO:0004175">
    <property type="term" value="F:endopeptidase activity"/>
    <property type="evidence" value="ECO:0007669"/>
    <property type="project" value="UniProtKB-ARBA"/>
</dbReference>
<feature type="transmembrane region" description="Helical" evidence="1">
    <location>
        <begin position="41"/>
        <end position="61"/>
    </location>
</feature>
<evidence type="ECO:0000313" key="4">
    <source>
        <dbReference type="Proteomes" id="UP000297475"/>
    </source>
</evidence>
<dbReference type="PANTHER" id="PTHR39430">
    <property type="entry name" value="MEMBRANE-ASSOCIATED PROTEASE-RELATED"/>
    <property type="match status" value="1"/>
</dbReference>
<feature type="transmembrane region" description="Helical" evidence="1">
    <location>
        <begin position="181"/>
        <end position="197"/>
    </location>
</feature>
<evidence type="ECO:0000313" key="3">
    <source>
        <dbReference type="EMBL" id="TGG93885.1"/>
    </source>
</evidence>
<feature type="transmembrane region" description="Helical" evidence="1">
    <location>
        <begin position="81"/>
        <end position="104"/>
    </location>
</feature>
<dbReference type="InterPro" id="IPR003675">
    <property type="entry name" value="Rce1/LyrA-like_dom"/>
</dbReference>
<dbReference type="Pfam" id="PF02517">
    <property type="entry name" value="Rce1-like"/>
    <property type="match status" value="1"/>
</dbReference>
<dbReference type="PANTHER" id="PTHR39430:SF1">
    <property type="entry name" value="PROTEASE"/>
    <property type="match status" value="1"/>
</dbReference>
<feature type="domain" description="CAAX prenyl protease 2/Lysostaphin resistance protein A-like" evidence="2">
    <location>
        <begin position="121"/>
        <end position="215"/>
    </location>
</feature>
<feature type="transmembrane region" description="Helical" evidence="1">
    <location>
        <begin position="204"/>
        <end position="222"/>
    </location>
</feature>
<name>A0A4Z0WBG7_9GAMM</name>